<accession>A0A4Q9LV50</accession>
<dbReference type="VEuPathDB" id="MicrosporidiaDB:CWI38_0750p0010"/>
<dbReference type="Proteomes" id="UP000292282">
    <property type="component" value="Unassembled WGS sequence"/>
</dbReference>
<organism evidence="1 2">
    <name type="scientific">Hamiltosporidium tvaerminnensis</name>
    <dbReference type="NCBI Taxonomy" id="1176355"/>
    <lineage>
        <taxon>Eukaryota</taxon>
        <taxon>Fungi</taxon>
        <taxon>Fungi incertae sedis</taxon>
        <taxon>Microsporidia</taxon>
        <taxon>Dubosqiidae</taxon>
        <taxon>Hamiltosporidium</taxon>
    </lineage>
</organism>
<evidence type="ECO:0000313" key="1">
    <source>
        <dbReference type="EMBL" id="TBU12454.1"/>
    </source>
</evidence>
<name>A0A4Q9LV50_9MICR</name>
<keyword evidence="2" id="KW-1185">Reference proteome</keyword>
<proteinExistence type="predicted"/>
<gene>
    <name evidence="1" type="ORF">CWI38_0750p0010</name>
</gene>
<dbReference type="AlphaFoldDB" id="A0A4Q9LV50"/>
<protein>
    <submittedName>
        <fullName evidence="1">Uncharacterized protein</fullName>
    </submittedName>
</protein>
<sequence length="389" mass="45322">MIFNVFATIISAATYTTNPKRAISDCLKNPNQNIDLHLTLNSDSSNDFMEMDGSIHYKQTNCCSINQNISDCVGNEPIQVLGSKKSSNDTDLLAFETNLDMQWQECTADKNLGSEKSKKNGSPFKCINIETTKSEKKLRNSKNESRVRKHRLKNKIIAPKLIREKVKKNKAAEKYQILDIERKIQENIYCNATEKRFDTYCYYFNMLEIFRLRNNNSSKSLTSIILDNIMFGDPNIPTEEINNQVCYFMQTMDYFAIQSIHIQTNTHIGSDEILLRPNEIFKNLLHDCFLYEFKAKSYFIENKNQEICFFLFSLISNVLITEIEKNEKISIFIKKSNDEYDGIEKSNNRIYTWKKKFEFSIENINPKKNMFSTKKKIKSNGTFYPPSIS</sequence>
<dbReference type="EMBL" id="PITK01000750">
    <property type="protein sequence ID" value="TBU12454.1"/>
    <property type="molecule type" value="Genomic_DNA"/>
</dbReference>
<reference evidence="1 2" key="1">
    <citation type="submission" date="2017-12" db="EMBL/GenBank/DDBJ databases">
        <authorList>
            <person name="Pombert J.-F."/>
            <person name="Haag K.L."/>
            <person name="Ebert D."/>
        </authorList>
    </citation>
    <scope>NUCLEOTIDE SEQUENCE [LARGE SCALE GENOMIC DNA]</scope>
    <source>
        <strain evidence="1">IL-G-3</strain>
    </source>
</reference>
<comment type="caution">
    <text evidence="1">The sequence shown here is derived from an EMBL/GenBank/DDBJ whole genome shotgun (WGS) entry which is preliminary data.</text>
</comment>
<evidence type="ECO:0000313" key="2">
    <source>
        <dbReference type="Proteomes" id="UP000292282"/>
    </source>
</evidence>